<dbReference type="Gene3D" id="2.60.120.10">
    <property type="entry name" value="Jelly Rolls"/>
    <property type="match status" value="1"/>
</dbReference>
<feature type="domain" description="Cyclic nucleotide-binding" evidence="1">
    <location>
        <begin position="13"/>
        <end position="112"/>
    </location>
</feature>
<dbReference type="InterPro" id="IPR014710">
    <property type="entry name" value="RmlC-like_jellyroll"/>
</dbReference>
<dbReference type="CDD" id="cd00038">
    <property type="entry name" value="CAP_ED"/>
    <property type="match status" value="1"/>
</dbReference>
<name>A0A2T0U3U3_9SPHI</name>
<dbReference type="Proteomes" id="UP000238034">
    <property type="component" value="Unassembled WGS sequence"/>
</dbReference>
<dbReference type="InterPro" id="IPR000595">
    <property type="entry name" value="cNMP-bd_dom"/>
</dbReference>
<comment type="caution">
    <text evidence="2">The sequence shown here is derived from an EMBL/GenBank/DDBJ whole genome shotgun (WGS) entry which is preliminary data.</text>
</comment>
<dbReference type="OrthoDB" id="1044733at2"/>
<dbReference type="EMBL" id="PVTH01000005">
    <property type="protein sequence ID" value="PRY52587.1"/>
    <property type="molecule type" value="Genomic_DNA"/>
</dbReference>
<protein>
    <submittedName>
        <fullName evidence="2">CRP-like cAMP-binding protein</fullName>
    </submittedName>
</protein>
<dbReference type="SUPFAM" id="SSF51206">
    <property type="entry name" value="cAMP-binding domain-like"/>
    <property type="match status" value="1"/>
</dbReference>
<dbReference type="AlphaFoldDB" id="A0A2T0U3U3"/>
<dbReference type="PROSITE" id="PS50042">
    <property type="entry name" value="CNMP_BINDING_3"/>
    <property type="match status" value="1"/>
</dbReference>
<dbReference type="SMART" id="SM00100">
    <property type="entry name" value="cNMP"/>
    <property type="match status" value="1"/>
</dbReference>
<dbReference type="RefSeq" id="WP_106293013.1">
    <property type="nucleotide sequence ID" value="NZ_PVTH01000005.1"/>
</dbReference>
<evidence type="ECO:0000313" key="3">
    <source>
        <dbReference type="Proteomes" id="UP000238034"/>
    </source>
</evidence>
<dbReference type="InterPro" id="IPR018490">
    <property type="entry name" value="cNMP-bd_dom_sf"/>
</dbReference>
<proteinExistence type="predicted"/>
<keyword evidence="3" id="KW-1185">Reference proteome</keyword>
<reference evidence="2 3" key="1">
    <citation type="submission" date="2018-03" db="EMBL/GenBank/DDBJ databases">
        <title>Genomic Encyclopedia of Type Strains, Phase III (KMG-III): the genomes of soil and plant-associated and newly described type strains.</title>
        <authorList>
            <person name="Whitman W."/>
        </authorList>
    </citation>
    <scope>NUCLEOTIDE SEQUENCE [LARGE SCALE GENOMIC DNA]</scope>
    <source>
        <strain evidence="2 3">CGMCC 1.9313</strain>
    </source>
</reference>
<sequence>MSVLKRIYQHPLLSPEDVNTIINAHEKVHFKKGDYLLKKDQIAKKYFCVEKGLIRSYVYDYEGNDITTGFVGENELAIDVISLFHEIPAVEYFQALTDCECYSIPLNDFQILYHSIKGFNEWGRAWMSGSLFELKQRTISMITESASERYKTLRSKHPQILQQSPLKYIASYLGITDTSLSRIRKELVRES</sequence>
<accession>A0A2T0U3U3</accession>
<dbReference type="Pfam" id="PF00027">
    <property type="entry name" value="cNMP_binding"/>
    <property type="match status" value="1"/>
</dbReference>
<evidence type="ECO:0000259" key="1">
    <source>
        <dbReference type="PROSITE" id="PS50042"/>
    </source>
</evidence>
<gene>
    <name evidence="2" type="ORF">B0I27_10553</name>
</gene>
<organism evidence="2 3">
    <name type="scientific">Arcticibacter pallidicorallinus</name>
    <dbReference type="NCBI Taxonomy" id="1259464"/>
    <lineage>
        <taxon>Bacteria</taxon>
        <taxon>Pseudomonadati</taxon>
        <taxon>Bacteroidota</taxon>
        <taxon>Sphingobacteriia</taxon>
        <taxon>Sphingobacteriales</taxon>
        <taxon>Sphingobacteriaceae</taxon>
        <taxon>Arcticibacter</taxon>
    </lineage>
</organism>
<evidence type="ECO:0000313" key="2">
    <source>
        <dbReference type="EMBL" id="PRY52587.1"/>
    </source>
</evidence>